<sequence>MRRAMLVSVIEPPTAVVTVDEARAHLRLDHTDDDGLLETLIKAATGWIDGPAGWLGRCIGGQVLEMRLARWPSRGSDLPLPYPPVVQIEQVAHLGSDGNEQPVSDTLYRLAGNRLWLMPDFVAPVGGDEPYPVRIRYWAGYGAMNAQGQWENDAPATIKAAILMLVGQWYANPEAVATATSNDTMPFAVEALLQPYRVLS</sequence>
<organism evidence="1 2">
    <name type="scientific">Rhizobium oryziradicis</name>
    <dbReference type="NCBI Taxonomy" id="1867956"/>
    <lineage>
        <taxon>Bacteria</taxon>
        <taxon>Pseudomonadati</taxon>
        <taxon>Pseudomonadota</taxon>
        <taxon>Alphaproteobacteria</taxon>
        <taxon>Hyphomicrobiales</taxon>
        <taxon>Rhizobiaceae</taxon>
        <taxon>Rhizobium/Agrobacterium group</taxon>
        <taxon>Rhizobium</taxon>
    </lineage>
</organism>
<dbReference type="Proteomes" id="UP000186894">
    <property type="component" value="Unassembled WGS sequence"/>
</dbReference>
<accession>A0A1Q8ZRD9</accession>
<dbReference type="InterPro" id="IPR011738">
    <property type="entry name" value="Phage_CHP"/>
</dbReference>
<dbReference type="InterPro" id="IPR021146">
    <property type="entry name" value="Phage_gp6-like_head-tail"/>
</dbReference>
<evidence type="ECO:0000313" key="2">
    <source>
        <dbReference type="Proteomes" id="UP000186894"/>
    </source>
</evidence>
<dbReference type="Pfam" id="PF05135">
    <property type="entry name" value="Phage_connect_1"/>
    <property type="match status" value="1"/>
</dbReference>
<reference evidence="1 2" key="1">
    <citation type="submission" date="2016-09" db="EMBL/GenBank/DDBJ databases">
        <title>Rhizobium oryziradicis sp. nov., isolated from the root of rice.</title>
        <authorList>
            <person name="Zhao J."/>
            <person name="Zhang X."/>
        </authorList>
    </citation>
    <scope>NUCLEOTIDE SEQUENCE [LARGE SCALE GENOMIC DNA]</scope>
    <source>
        <strain evidence="1 2">N19</strain>
    </source>
</reference>
<proteinExistence type="predicted"/>
<comment type="caution">
    <text evidence="1">The sequence shown here is derived from an EMBL/GenBank/DDBJ whole genome shotgun (WGS) entry which is preliminary data.</text>
</comment>
<dbReference type="Gene3D" id="1.10.3230.30">
    <property type="entry name" value="Phage gp6-like head-tail connector protein"/>
    <property type="match status" value="1"/>
</dbReference>
<dbReference type="InterPro" id="IPR006450">
    <property type="entry name" value="Phage_HK97_gp6-like"/>
</dbReference>
<keyword evidence="2" id="KW-1185">Reference proteome</keyword>
<dbReference type="AlphaFoldDB" id="A0A1Q8ZRD9"/>
<evidence type="ECO:0008006" key="3">
    <source>
        <dbReference type="Google" id="ProtNLM"/>
    </source>
</evidence>
<dbReference type="EMBL" id="MKIM01000027">
    <property type="protein sequence ID" value="OLP44643.1"/>
    <property type="molecule type" value="Genomic_DNA"/>
</dbReference>
<dbReference type="NCBIfam" id="TIGR02215">
    <property type="entry name" value="phage_chp_gp8"/>
    <property type="match status" value="1"/>
</dbReference>
<dbReference type="NCBIfam" id="TIGR01560">
    <property type="entry name" value="put_DNA_pack"/>
    <property type="match status" value="2"/>
</dbReference>
<name>A0A1Q8ZRD9_9HYPH</name>
<dbReference type="STRING" id="1867956.BJF95_09085"/>
<protein>
    <recommendedName>
        <fullName evidence="3">Phage gp6-like head-tail connector protein</fullName>
    </recommendedName>
</protein>
<gene>
    <name evidence="1" type="ORF">BJF95_09085</name>
</gene>
<evidence type="ECO:0000313" key="1">
    <source>
        <dbReference type="EMBL" id="OLP44643.1"/>
    </source>
</evidence>
<dbReference type="CDD" id="cd08054">
    <property type="entry name" value="gp6"/>
    <property type="match status" value="1"/>
</dbReference>